<dbReference type="OMA" id="RHEIRWK"/>
<dbReference type="EnsemblMetazoa" id="OVOC7930.1">
    <property type="protein sequence ID" value="OVOC7930.1"/>
    <property type="gene ID" value="WBGene00244739"/>
</dbReference>
<reference evidence="3" key="1">
    <citation type="submission" date="2013-10" db="EMBL/GenBank/DDBJ databases">
        <title>Genome sequencing of Onchocerca volvulus.</title>
        <authorList>
            <person name="Cotton J."/>
            <person name="Tsai J."/>
            <person name="Stanley E."/>
            <person name="Tracey A."/>
            <person name="Holroyd N."/>
            <person name="Lustigman S."/>
            <person name="Berriman M."/>
        </authorList>
    </citation>
    <scope>NUCLEOTIDE SEQUENCE</scope>
</reference>
<dbReference type="Proteomes" id="UP000024404">
    <property type="component" value="Unassembled WGS sequence"/>
</dbReference>
<keyword evidence="1" id="KW-0175">Coiled coil</keyword>
<protein>
    <submittedName>
        <fullName evidence="2">Uncharacterized protein</fullName>
    </submittedName>
</protein>
<dbReference type="AlphaFoldDB" id="A0A8R1XYZ5"/>
<accession>A0A8R1XYZ5</accession>
<reference evidence="2" key="2">
    <citation type="submission" date="2022-06" db="UniProtKB">
        <authorList>
            <consortium name="EnsemblMetazoa"/>
        </authorList>
    </citation>
    <scope>IDENTIFICATION</scope>
</reference>
<evidence type="ECO:0000313" key="3">
    <source>
        <dbReference type="Proteomes" id="UP000024404"/>
    </source>
</evidence>
<sequence length="134" mass="15802">MILLQNDAQLKILNEEVMSLRERHQKITAQLSNEPGVFLIYAKTIIRLEDEIRKIGAQVNKWIRELTEISKARTKLEVQFICLRSDIRLSTVDIEMANMDIDRIELNYRQLWNDFLYNNNSNNSEFVSNDNNSN</sequence>
<dbReference type="EMBL" id="CMVM020000236">
    <property type="status" value="NOT_ANNOTATED_CDS"/>
    <property type="molecule type" value="Genomic_DNA"/>
</dbReference>
<organism evidence="2 3">
    <name type="scientific">Onchocerca volvulus</name>
    <dbReference type="NCBI Taxonomy" id="6282"/>
    <lineage>
        <taxon>Eukaryota</taxon>
        <taxon>Metazoa</taxon>
        <taxon>Ecdysozoa</taxon>
        <taxon>Nematoda</taxon>
        <taxon>Chromadorea</taxon>
        <taxon>Rhabditida</taxon>
        <taxon>Spirurina</taxon>
        <taxon>Spiruromorpha</taxon>
        <taxon>Filarioidea</taxon>
        <taxon>Onchocercidae</taxon>
        <taxon>Onchocerca</taxon>
    </lineage>
</organism>
<evidence type="ECO:0000313" key="2">
    <source>
        <dbReference type="EnsemblMetazoa" id="OVOC7930.1"/>
    </source>
</evidence>
<keyword evidence="3" id="KW-1185">Reference proteome</keyword>
<name>A0A8R1XYZ5_ONCVO</name>
<proteinExistence type="predicted"/>
<evidence type="ECO:0000256" key="1">
    <source>
        <dbReference type="SAM" id="Coils"/>
    </source>
</evidence>
<feature type="coiled-coil region" evidence="1">
    <location>
        <begin position="3"/>
        <end position="65"/>
    </location>
</feature>